<feature type="region of interest" description="Disordered" evidence="2">
    <location>
        <begin position="162"/>
        <end position="188"/>
    </location>
</feature>
<evidence type="ECO:0000259" key="3">
    <source>
        <dbReference type="Pfam" id="PF13837"/>
    </source>
</evidence>
<evidence type="ECO:0000313" key="5">
    <source>
        <dbReference type="Proteomes" id="UP001177023"/>
    </source>
</evidence>
<dbReference type="Proteomes" id="UP001177023">
    <property type="component" value="Unassembled WGS sequence"/>
</dbReference>
<dbReference type="InterPro" id="IPR044822">
    <property type="entry name" value="Myb_DNA-bind_4"/>
</dbReference>
<keyword evidence="1" id="KW-0175">Coiled coil</keyword>
<dbReference type="AlphaFoldDB" id="A0AA36D578"/>
<evidence type="ECO:0000256" key="2">
    <source>
        <dbReference type="SAM" id="MobiDB-lite"/>
    </source>
</evidence>
<evidence type="ECO:0000256" key="1">
    <source>
        <dbReference type="SAM" id="Coils"/>
    </source>
</evidence>
<dbReference type="Pfam" id="PF13837">
    <property type="entry name" value="Myb_DNA-bind_4"/>
    <property type="match status" value="1"/>
</dbReference>
<protein>
    <recommendedName>
        <fullName evidence="3">Myb/SANT-like DNA-binding domain-containing protein</fullName>
    </recommendedName>
</protein>
<feature type="non-terminal residue" evidence="4">
    <location>
        <position position="260"/>
    </location>
</feature>
<feature type="domain" description="Myb/SANT-like DNA-binding" evidence="3">
    <location>
        <begin position="14"/>
        <end position="70"/>
    </location>
</feature>
<organism evidence="4 5">
    <name type="scientific">Mesorhabditis spiculigera</name>
    <dbReference type="NCBI Taxonomy" id="96644"/>
    <lineage>
        <taxon>Eukaryota</taxon>
        <taxon>Metazoa</taxon>
        <taxon>Ecdysozoa</taxon>
        <taxon>Nematoda</taxon>
        <taxon>Chromadorea</taxon>
        <taxon>Rhabditida</taxon>
        <taxon>Rhabditina</taxon>
        <taxon>Rhabditomorpha</taxon>
        <taxon>Rhabditoidea</taxon>
        <taxon>Rhabditidae</taxon>
        <taxon>Mesorhabditinae</taxon>
        <taxon>Mesorhabditis</taxon>
    </lineage>
</organism>
<dbReference type="EMBL" id="CATQJA010002659">
    <property type="protein sequence ID" value="CAJ0580330.1"/>
    <property type="molecule type" value="Genomic_DNA"/>
</dbReference>
<keyword evidence="5" id="KW-1185">Reference proteome</keyword>
<name>A0AA36D578_9BILA</name>
<evidence type="ECO:0000313" key="4">
    <source>
        <dbReference type="EMBL" id="CAJ0580330.1"/>
    </source>
</evidence>
<feature type="coiled-coil region" evidence="1">
    <location>
        <begin position="218"/>
        <end position="256"/>
    </location>
</feature>
<reference evidence="4" key="1">
    <citation type="submission" date="2023-06" db="EMBL/GenBank/DDBJ databases">
        <authorList>
            <person name="Delattre M."/>
        </authorList>
    </citation>
    <scope>NUCLEOTIDE SEQUENCE</scope>
    <source>
        <strain evidence="4">AF72</strain>
    </source>
</reference>
<gene>
    <name evidence="4" type="ORF">MSPICULIGERA_LOCUS18528</name>
</gene>
<sequence>MFDAGTGVRRGNTGWLEPEIEALYRLLEPLYPDYQEGQRGAVYKEVSQRLKRMGIQREPTQVQKRLSTDHRRLNEIVSVTKGQVDEKNLPKGLVALYRMMAGIPSNLPPVDENLLNFDQPRSNSMDGLEALDDFLDDDAAGLVQVKAEPMMQNEGFTFANGTNGLPDAFGGPSHSRHTDSPAVNQHRKRARLDSTNDFQHLPPAPSSQNSHLILQWRLKKEQKECEFREQKLKHEAEKHEMEMKLMKAKLASVKRNSLDI</sequence>
<accession>A0AA36D578</accession>
<comment type="caution">
    <text evidence="4">The sequence shown here is derived from an EMBL/GenBank/DDBJ whole genome shotgun (WGS) entry which is preliminary data.</text>
</comment>
<proteinExistence type="predicted"/>